<evidence type="ECO:0000259" key="14">
    <source>
        <dbReference type="Pfam" id="PF08936"/>
    </source>
</evidence>
<keyword evidence="18" id="KW-1185">Reference proteome</keyword>
<dbReference type="KEGG" id="cbab:SMCB_2330"/>
<dbReference type="NCBIfam" id="TIGR02701">
    <property type="entry name" value="shell_carb_anhy"/>
    <property type="match status" value="1"/>
</dbReference>
<accession>A0A060NYC9</accession>
<comment type="cofactor">
    <cofactor evidence="1">
        <name>Zn(2+)</name>
        <dbReference type="ChEBI" id="CHEBI:29105"/>
    </cofactor>
</comment>
<dbReference type="AlphaFoldDB" id="A0A060NYC9"/>
<evidence type="ECO:0000256" key="12">
    <source>
        <dbReference type="ARBA" id="ARBA00048348"/>
    </source>
</evidence>
<evidence type="ECO:0000256" key="4">
    <source>
        <dbReference type="ARBA" id="ARBA00022833"/>
    </source>
</evidence>
<dbReference type="GO" id="GO:0004089">
    <property type="term" value="F:carbonate dehydratase activity"/>
    <property type="evidence" value="ECO:0007669"/>
    <property type="project" value="UniProtKB-UniRule"/>
</dbReference>
<dbReference type="GO" id="GO:0046872">
    <property type="term" value="F:metal ion binding"/>
    <property type="evidence" value="ECO:0007669"/>
    <property type="project" value="UniProtKB-KW"/>
</dbReference>
<evidence type="ECO:0000313" key="17">
    <source>
        <dbReference type="EMBL" id="BAO84558.1"/>
    </source>
</evidence>
<dbReference type="InterPro" id="IPR048539">
    <property type="entry name" value="CsoSCA_cat"/>
</dbReference>
<dbReference type="InterPro" id="IPR043065">
    <property type="entry name" value="CsoSCA_N_sf"/>
</dbReference>
<evidence type="ECO:0000256" key="1">
    <source>
        <dbReference type="ARBA" id="ARBA00001947"/>
    </source>
</evidence>
<gene>
    <name evidence="17" type="ORF">SMCB_2330</name>
</gene>
<organism evidence="17 18">
    <name type="scientific">Serpentinimonas maccroryi</name>
    <dbReference type="NCBI Taxonomy" id="1458426"/>
    <lineage>
        <taxon>Bacteria</taxon>
        <taxon>Pseudomonadati</taxon>
        <taxon>Pseudomonadota</taxon>
        <taxon>Betaproteobacteria</taxon>
        <taxon>Burkholderiales</taxon>
        <taxon>Comamonadaceae</taxon>
        <taxon>Serpentinimonas</taxon>
    </lineage>
</organism>
<dbReference type="Proteomes" id="UP000066014">
    <property type="component" value="Chromosome"/>
</dbReference>
<evidence type="ECO:0000256" key="11">
    <source>
        <dbReference type="ARBA" id="ARBA00024446"/>
    </source>
</evidence>
<comment type="similarity">
    <text evidence="9">Belongs to the beta-class carbonic anhydrase family. CsoSCA subfamily.</text>
</comment>
<name>A0A060NYC9_9BURK</name>
<evidence type="ECO:0000256" key="9">
    <source>
        <dbReference type="ARBA" id="ARBA00024021"/>
    </source>
</evidence>
<evidence type="ECO:0000256" key="5">
    <source>
        <dbReference type="ARBA" id="ARBA00023239"/>
    </source>
</evidence>
<dbReference type="Pfam" id="PF08936">
    <property type="entry name" value="CsoSCA_C"/>
    <property type="match status" value="1"/>
</dbReference>
<dbReference type="Pfam" id="PF20687">
    <property type="entry name" value="CsoSCA_N"/>
    <property type="match status" value="1"/>
</dbReference>
<dbReference type="InterPro" id="IPR048620">
    <property type="entry name" value="CsoSCA_C"/>
</dbReference>
<dbReference type="Pfam" id="PF20686">
    <property type="entry name" value="CsoSCA_cat"/>
    <property type="match status" value="1"/>
</dbReference>
<dbReference type="Gene3D" id="3.30.1330.140">
    <property type="entry name" value="Carboxysome Shell Carbonic Anhydrase, C-terminal domain"/>
    <property type="match status" value="1"/>
</dbReference>
<dbReference type="EMBL" id="AP014569">
    <property type="protein sequence ID" value="BAO84558.1"/>
    <property type="molecule type" value="Genomic_DNA"/>
</dbReference>
<keyword evidence="5 17" id="KW-0456">Lyase</keyword>
<keyword evidence="11" id="KW-1283">Bacterial microcompartment</keyword>
<evidence type="ECO:0000256" key="10">
    <source>
        <dbReference type="ARBA" id="ARBA00024121"/>
    </source>
</evidence>
<dbReference type="Gene3D" id="1.20.120.1310">
    <property type="entry name" value="Carboxysome Shell Carbonic Anhydrase, N-terminal helical domain"/>
    <property type="match status" value="1"/>
</dbReference>
<evidence type="ECO:0000256" key="6">
    <source>
        <dbReference type="ARBA" id="ARBA00023300"/>
    </source>
</evidence>
<feature type="domain" description="Carboxysome Shell Carbonic Anhydrase N-terminal" evidence="16">
    <location>
        <begin position="2"/>
        <end position="88"/>
    </location>
</feature>
<keyword evidence="6" id="KW-0120">Carbon dioxide fixation</keyword>
<evidence type="ECO:0000256" key="2">
    <source>
        <dbReference type="ARBA" id="ARBA00012925"/>
    </source>
</evidence>
<proteinExistence type="inferred from homology"/>
<evidence type="ECO:0000259" key="16">
    <source>
        <dbReference type="Pfam" id="PF20687"/>
    </source>
</evidence>
<keyword evidence="3" id="KW-0479">Metal-binding</keyword>
<reference evidence="17 18" key="1">
    <citation type="journal article" date="2014" name="Nat. Commun.">
        <title>Physiological and genomic features of highly alkaliphilic hydrogen-utilizing Betaproteobacteria from a continental serpentinizing site.</title>
        <authorList>
            <person name="Suzuki S."/>
            <person name="Kuenen J.G."/>
            <person name="Schipper K."/>
            <person name="van der Velde S."/>
            <person name="Ishii S."/>
            <person name="Wu A."/>
            <person name="Sorokin D.Y."/>
            <person name="Tenney A."/>
            <person name="Meng X.Y."/>
            <person name="Morrill P.L."/>
            <person name="Kamagata Y."/>
            <person name="Muyzer G."/>
            <person name="Nealson K.H."/>
        </authorList>
    </citation>
    <scope>NUCLEOTIDE SEQUENCE [LARGE SCALE GENOMIC DNA]</scope>
    <source>
        <strain evidence="17 18">B1</strain>
    </source>
</reference>
<keyword evidence="8" id="KW-1282">Carboxysome</keyword>
<comment type="subcellular location">
    <subcellularLocation>
        <location evidence="7">Carboxysome</location>
    </subcellularLocation>
</comment>
<dbReference type="STRING" id="1458426.SMCB_2330"/>
<dbReference type="HOGENOM" id="CLU_535194_0_0_4"/>
<keyword evidence="4" id="KW-0862">Zinc</keyword>
<evidence type="ECO:0000256" key="13">
    <source>
        <dbReference type="NCBIfam" id="TIGR02701"/>
    </source>
</evidence>
<dbReference type="EC" id="4.2.1.1" evidence="2 13"/>
<feature type="domain" description="Carboxysome Shell Carbonic Anhydrase catalytic" evidence="15">
    <location>
        <begin position="109"/>
        <end position="339"/>
    </location>
</feature>
<comment type="catalytic activity">
    <reaction evidence="12">
        <text>hydrogencarbonate + H(+) = CO2 + H2O</text>
        <dbReference type="Rhea" id="RHEA:10748"/>
        <dbReference type="ChEBI" id="CHEBI:15377"/>
        <dbReference type="ChEBI" id="CHEBI:15378"/>
        <dbReference type="ChEBI" id="CHEBI:16526"/>
        <dbReference type="ChEBI" id="CHEBI:17544"/>
        <dbReference type="EC" id="4.2.1.1"/>
    </reaction>
</comment>
<evidence type="ECO:0000256" key="3">
    <source>
        <dbReference type="ARBA" id="ARBA00022723"/>
    </source>
</evidence>
<dbReference type="GO" id="GO:0031470">
    <property type="term" value="C:carboxysome"/>
    <property type="evidence" value="ECO:0007669"/>
    <property type="project" value="UniProtKB-SubCell"/>
</dbReference>
<sequence length="463" mass="50270">MDAALNDCLRHYELTLRGRFAAVTDVLRTLSNLQHERDFAQQAQALALERLGFELPADWLASAWVQGVDMSAMYAHCLFATIAASVDHAGIDQACWQPRMTLQSVHWHALGFHTIDISPCADGRLQGLLPFVLRTAPAPFVWVKAYAGALFDVEHDVADWTQRELERLTGAIEGGDRLDYLKVAAYHYSSSAPCDQGCAAHGSHDAAAVAAAIERLHALQVAVDNTYGHGAAPQVLLLGVDTDCDAIRIHLPDASGQLRAERYLDSAALYRATLGLSADAAQQALDAALQRYATELGGAALYHLPHGLLGLAQAWLVGNFSQLDYVQQHHGGRYAVIGHDEAFVCAGEAVPSLQLRNQFYFAHLDTVEEGAADLDVGARIFQGLNVQRGLPLPLLVHFTYSARVPGSRERAVARGLRVAQAARERFAHLAERGLLHCRVAVSERHSGQRLEWADAPAATVAGH</sequence>
<feature type="domain" description="Carboxysome Shell Carbonic Anhydrase C-terminal" evidence="14">
    <location>
        <begin position="340"/>
        <end position="452"/>
    </location>
</feature>
<evidence type="ECO:0000256" key="7">
    <source>
        <dbReference type="ARBA" id="ARBA00023587"/>
    </source>
</evidence>
<dbReference type="InterPro" id="IPR043066">
    <property type="entry name" value="CsoSCA_C_sf"/>
</dbReference>
<evidence type="ECO:0000259" key="15">
    <source>
        <dbReference type="Pfam" id="PF20686"/>
    </source>
</evidence>
<dbReference type="InterPro" id="IPR048619">
    <property type="entry name" value="CsoSCA_N"/>
</dbReference>
<dbReference type="InterPro" id="IPR014074">
    <property type="entry name" value="Carboxysome_shell_carb_anhy"/>
</dbReference>
<dbReference type="GO" id="GO:0015977">
    <property type="term" value="P:carbon fixation"/>
    <property type="evidence" value="ECO:0007669"/>
    <property type="project" value="UniProtKB-UniRule"/>
</dbReference>
<evidence type="ECO:0000313" key="18">
    <source>
        <dbReference type="Proteomes" id="UP000066014"/>
    </source>
</evidence>
<protein>
    <recommendedName>
        <fullName evidence="10 13">Carboxysome shell carbonic anhydrase</fullName>
        <ecNumber evidence="2 13">4.2.1.1</ecNumber>
    </recommendedName>
</protein>
<evidence type="ECO:0000256" key="8">
    <source>
        <dbReference type="ARBA" id="ARBA00023669"/>
    </source>
</evidence>